<organism evidence="1 2">
    <name type="scientific">Cetraspora pellucida</name>
    <dbReference type="NCBI Taxonomy" id="1433469"/>
    <lineage>
        <taxon>Eukaryota</taxon>
        <taxon>Fungi</taxon>
        <taxon>Fungi incertae sedis</taxon>
        <taxon>Mucoromycota</taxon>
        <taxon>Glomeromycotina</taxon>
        <taxon>Glomeromycetes</taxon>
        <taxon>Diversisporales</taxon>
        <taxon>Gigasporaceae</taxon>
        <taxon>Cetraspora</taxon>
    </lineage>
</organism>
<comment type="caution">
    <text evidence="1">The sequence shown here is derived from an EMBL/GenBank/DDBJ whole genome shotgun (WGS) entry which is preliminary data.</text>
</comment>
<evidence type="ECO:0000313" key="2">
    <source>
        <dbReference type="Proteomes" id="UP000789366"/>
    </source>
</evidence>
<gene>
    <name evidence="1" type="ORF">SPELUC_LOCUS15244</name>
</gene>
<dbReference type="Proteomes" id="UP000789366">
    <property type="component" value="Unassembled WGS sequence"/>
</dbReference>
<protein>
    <submittedName>
        <fullName evidence="1">12767_t:CDS:1</fullName>
    </submittedName>
</protein>
<evidence type="ECO:0000313" key="1">
    <source>
        <dbReference type="EMBL" id="CAG8762625.1"/>
    </source>
</evidence>
<feature type="non-terminal residue" evidence="1">
    <location>
        <position position="1"/>
    </location>
</feature>
<reference evidence="1" key="1">
    <citation type="submission" date="2021-06" db="EMBL/GenBank/DDBJ databases">
        <authorList>
            <person name="Kallberg Y."/>
            <person name="Tangrot J."/>
            <person name="Rosling A."/>
        </authorList>
    </citation>
    <scope>NUCLEOTIDE SEQUENCE</scope>
    <source>
        <strain evidence="1">28 12/20/2015</strain>
    </source>
</reference>
<proteinExistence type="predicted"/>
<feature type="non-terminal residue" evidence="1">
    <location>
        <position position="104"/>
    </location>
</feature>
<name>A0ACA9QTJ1_9GLOM</name>
<accession>A0ACA9QTJ1</accession>
<sequence>ETCEPSLPYLRLLAIKLFSVSPHAANCKRIWSICGWIYEKRRVSFSVKNLDAIAQIRSYYIANSKYELPHYSVDKPIEDIKKTLYDADLYEESDNVTFEQAIMN</sequence>
<keyword evidence="2" id="KW-1185">Reference proteome</keyword>
<dbReference type="EMBL" id="CAJVPW010049231">
    <property type="protein sequence ID" value="CAG8762625.1"/>
    <property type="molecule type" value="Genomic_DNA"/>
</dbReference>